<evidence type="ECO:0000313" key="1">
    <source>
        <dbReference type="EMBL" id="OAN55124.1"/>
    </source>
</evidence>
<dbReference type="AlphaFoldDB" id="A0A178MZ40"/>
<comment type="caution">
    <text evidence="1">The sequence shown here is derived from an EMBL/GenBank/DDBJ whole genome shotgun (WGS) entry which is preliminary data.</text>
</comment>
<organism evidence="1 2">
    <name type="scientific">Magnetospirillum moscoviense</name>
    <dbReference type="NCBI Taxonomy" id="1437059"/>
    <lineage>
        <taxon>Bacteria</taxon>
        <taxon>Pseudomonadati</taxon>
        <taxon>Pseudomonadota</taxon>
        <taxon>Alphaproteobacteria</taxon>
        <taxon>Rhodospirillales</taxon>
        <taxon>Rhodospirillaceae</taxon>
        <taxon>Magnetospirillum</taxon>
    </lineage>
</organism>
<gene>
    <name evidence="1" type="ORF">A6A05_00760</name>
</gene>
<dbReference type="Proteomes" id="UP000078543">
    <property type="component" value="Unassembled WGS sequence"/>
</dbReference>
<proteinExistence type="predicted"/>
<dbReference type="RefSeq" id="WP_068498249.1">
    <property type="nucleotide sequence ID" value="NZ_LWQU01000104.1"/>
</dbReference>
<dbReference type="EMBL" id="LWQU01000104">
    <property type="protein sequence ID" value="OAN55124.1"/>
    <property type="molecule type" value="Genomic_DNA"/>
</dbReference>
<keyword evidence="2" id="KW-1185">Reference proteome</keyword>
<reference evidence="1 2" key="1">
    <citation type="submission" date="2016-04" db="EMBL/GenBank/DDBJ databases">
        <title>Draft genome sequence of freshwater magnetotactic bacteria Magnetospirillum marisnigri SP-1 and Magnetospirillum moscoviense BB-1.</title>
        <authorList>
            <person name="Koziaeva V."/>
            <person name="Dziuba M.V."/>
            <person name="Ivanov T.M."/>
            <person name="Kuznetsov B."/>
            <person name="Grouzdev D.S."/>
        </authorList>
    </citation>
    <scope>NUCLEOTIDE SEQUENCE [LARGE SCALE GENOMIC DNA]</scope>
    <source>
        <strain evidence="1 2">BB-1</strain>
    </source>
</reference>
<accession>A0A178MZ40</accession>
<name>A0A178MZ40_9PROT</name>
<evidence type="ECO:0000313" key="2">
    <source>
        <dbReference type="Proteomes" id="UP000078543"/>
    </source>
</evidence>
<protein>
    <submittedName>
        <fullName evidence="1">Uncharacterized protein</fullName>
    </submittedName>
</protein>
<sequence length="149" mass="16999">MTSYFHTTSKRLAKRVWEALGGTIRHIRQTGEVRYDHGVLPPLVQFPDILLRFGRGFRLANGHHQLNEDSRIIQHGKQLFDRIDKRGRRDDALVTLGIAKETIDRISDRCPRAERHADQNCIVNIIVATFGAGHLKGLKPPNGQLEFFP</sequence>